<dbReference type="SMART" id="SM00295">
    <property type="entry name" value="B41"/>
    <property type="match status" value="1"/>
</dbReference>
<dbReference type="SUPFAM" id="SSF50729">
    <property type="entry name" value="PH domain-like"/>
    <property type="match status" value="1"/>
</dbReference>
<dbReference type="PROSITE" id="PS50057">
    <property type="entry name" value="FERM_3"/>
    <property type="match status" value="1"/>
</dbReference>
<accession>A0A8S1EEI7</accession>
<reference evidence="8 9" key="1">
    <citation type="submission" date="2020-04" db="EMBL/GenBank/DDBJ databases">
        <authorList>
            <person name="Laetsch R D."/>
            <person name="Stevens L."/>
            <person name="Kumar S."/>
            <person name="Blaxter L. M."/>
        </authorList>
    </citation>
    <scope>NUCLEOTIDE SEQUENCE [LARGE SCALE GENOMIC DNA]</scope>
</reference>
<dbReference type="Gene3D" id="1.20.5.450">
    <property type="match status" value="1"/>
</dbReference>
<keyword evidence="9" id="KW-1185">Reference proteome</keyword>
<dbReference type="InterPro" id="IPR011174">
    <property type="entry name" value="ERM"/>
</dbReference>
<feature type="coiled-coil region" evidence="6">
    <location>
        <begin position="330"/>
        <end position="385"/>
    </location>
</feature>
<evidence type="ECO:0000256" key="5">
    <source>
        <dbReference type="ARBA" id="ARBA00043944"/>
    </source>
</evidence>
<dbReference type="Gene3D" id="3.10.20.90">
    <property type="entry name" value="Phosphatidylinositol 3-kinase Catalytic Subunit, Chain A, domain 1"/>
    <property type="match status" value="1"/>
</dbReference>
<dbReference type="GO" id="GO:0003779">
    <property type="term" value="F:actin binding"/>
    <property type="evidence" value="ECO:0007669"/>
    <property type="project" value="InterPro"/>
</dbReference>
<dbReference type="Pfam" id="PF00373">
    <property type="entry name" value="FERM_M"/>
    <property type="match status" value="1"/>
</dbReference>
<organism evidence="8 9">
    <name type="scientific">Caenorhabditis bovis</name>
    <dbReference type="NCBI Taxonomy" id="2654633"/>
    <lineage>
        <taxon>Eukaryota</taxon>
        <taxon>Metazoa</taxon>
        <taxon>Ecdysozoa</taxon>
        <taxon>Nematoda</taxon>
        <taxon>Chromadorea</taxon>
        <taxon>Rhabditida</taxon>
        <taxon>Rhabditina</taxon>
        <taxon>Rhabditomorpha</taxon>
        <taxon>Rhabditoidea</taxon>
        <taxon>Rhabditidae</taxon>
        <taxon>Peloderinae</taxon>
        <taxon>Caenorhabditis</taxon>
    </lineage>
</organism>
<dbReference type="InterPro" id="IPR019748">
    <property type="entry name" value="FERM_central"/>
</dbReference>
<dbReference type="GO" id="GO:0005912">
    <property type="term" value="C:adherens junction"/>
    <property type="evidence" value="ECO:0007669"/>
    <property type="project" value="UniProtKB-SubCell"/>
</dbReference>
<dbReference type="InterPro" id="IPR014352">
    <property type="entry name" value="FERM/acyl-CoA-bd_prot_sf"/>
</dbReference>
<dbReference type="InterPro" id="IPR019749">
    <property type="entry name" value="Band_41_domain"/>
</dbReference>
<dbReference type="Pfam" id="PF09379">
    <property type="entry name" value="FERM_N"/>
    <property type="match status" value="1"/>
</dbReference>
<comment type="subcellular location">
    <subcellularLocation>
        <location evidence="2">Cell junction</location>
        <location evidence="2">Adherens junction</location>
    </subcellularLocation>
    <subcellularLocation>
        <location evidence="1">Cell membrane</location>
        <topology evidence="1">Peripheral membrane protein</topology>
    </subcellularLocation>
    <subcellularLocation>
        <location evidence="5">Cell projection</location>
        <location evidence="5">Rhabdomere</location>
    </subcellularLocation>
</comment>
<keyword evidence="4" id="KW-0472">Membrane</keyword>
<dbReference type="CDD" id="cd17097">
    <property type="entry name" value="FERM_F1_ERM_like"/>
    <property type="match status" value="1"/>
</dbReference>
<dbReference type="PRINTS" id="PR00661">
    <property type="entry name" value="ERMFAMILY"/>
</dbReference>
<feature type="coiled-coil region" evidence="6">
    <location>
        <begin position="536"/>
        <end position="584"/>
    </location>
</feature>
<dbReference type="CDD" id="cd13194">
    <property type="entry name" value="FERM_C_ERM"/>
    <property type="match status" value="1"/>
</dbReference>
<dbReference type="InterPro" id="IPR029071">
    <property type="entry name" value="Ubiquitin-like_domsf"/>
</dbReference>
<comment type="caution">
    <text evidence="8">The sequence shown here is derived from an EMBL/GenBank/DDBJ whole genome shotgun (WGS) entry which is preliminary data.</text>
</comment>
<keyword evidence="6" id="KW-0175">Coiled coil</keyword>
<dbReference type="InterPro" id="IPR018979">
    <property type="entry name" value="FERM_N"/>
</dbReference>
<evidence type="ECO:0000313" key="9">
    <source>
        <dbReference type="Proteomes" id="UP000494206"/>
    </source>
</evidence>
<dbReference type="Gene3D" id="2.30.29.30">
    <property type="entry name" value="Pleckstrin-homology domain (PH domain)/Phosphotyrosine-binding domain (PTB)"/>
    <property type="match status" value="1"/>
</dbReference>
<evidence type="ECO:0000313" key="8">
    <source>
        <dbReference type="EMBL" id="CAB3402086.1"/>
    </source>
</evidence>
<dbReference type="PRINTS" id="PR00935">
    <property type="entry name" value="BAND41"/>
</dbReference>
<dbReference type="SMART" id="SM01196">
    <property type="entry name" value="FERM_C"/>
    <property type="match status" value="1"/>
</dbReference>
<dbReference type="EMBL" id="CADEPM010000003">
    <property type="protein sequence ID" value="CAB3402086.1"/>
    <property type="molecule type" value="Genomic_DNA"/>
</dbReference>
<dbReference type="InterPro" id="IPR000798">
    <property type="entry name" value="Ez/rad/moesin-like"/>
</dbReference>
<dbReference type="SUPFAM" id="SSF47031">
    <property type="entry name" value="Second domain of FERM"/>
    <property type="match status" value="1"/>
</dbReference>
<dbReference type="InterPro" id="IPR041789">
    <property type="entry name" value="ERM_FERM_C"/>
</dbReference>
<dbReference type="Pfam" id="PF09380">
    <property type="entry name" value="FERM_C"/>
    <property type="match status" value="1"/>
</dbReference>
<dbReference type="InterPro" id="IPR035963">
    <property type="entry name" value="FERM_2"/>
</dbReference>
<dbReference type="Gene3D" id="6.10.360.10">
    <property type="match status" value="1"/>
</dbReference>
<dbReference type="InterPro" id="IPR000299">
    <property type="entry name" value="FERM_domain"/>
</dbReference>
<dbReference type="Gene3D" id="1.20.80.10">
    <property type="match status" value="1"/>
</dbReference>
<proteinExistence type="predicted"/>
<dbReference type="CDD" id="cd14473">
    <property type="entry name" value="FERM_B-lobe"/>
    <property type="match status" value="1"/>
</dbReference>
<dbReference type="InterPro" id="IPR018980">
    <property type="entry name" value="FERM_PH-like_C"/>
</dbReference>
<feature type="domain" description="FERM" evidence="7">
    <location>
        <begin position="14"/>
        <end position="302"/>
    </location>
</feature>
<dbReference type="GO" id="GO:0005886">
    <property type="term" value="C:plasma membrane"/>
    <property type="evidence" value="ECO:0007669"/>
    <property type="project" value="UniProtKB-SubCell"/>
</dbReference>
<dbReference type="OrthoDB" id="6018897at2759"/>
<evidence type="ECO:0000256" key="3">
    <source>
        <dbReference type="ARBA" id="ARBA00022475"/>
    </source>
</evidence>
<gene>
    <name evidence="8" type="ORF">CBOVIS_LOCUS4752</name>
</gene>
<dbReference type="Proteomes" id="UP000494206">
    <property type="component" value="Unassembled WGS sequence"/>
</dbReference>
<evidence type="ECO:0000256" key="6">
    <source>
        <dbReference type="SAM" id="Coils"/>
    </source>
</evidence>
<protein>
    <recommendedName>
        <fullName evidence="7">FERM domain-containing protein</fullName>
    </recommendedName>
</protein>
<dbReference type="InterPro" id="IPR011259">
    <property type="entry name" value="ERM_C_dom"/>
</dbReference>
<evidence type="ECO:0000256" key="1">
    <source>
        <dbReference type="ARBA" id="ARBA00004202"/>
    </source>
</evidence>
<dbReference type="SUPFAM" id="SSF48678">
    <property type="entry name" value="Moesin tail domain"/>
    <property type="match status" value="1"/>
</dbReference>
<dbReference type="InterPro" id="IPR008954">
    <property type="entry name" value="Moesin_tail_sf"/>
</dbReference>
<name>A0A8S1EEI7_9PELO</name>
<sequence>MGAFSLLSRTHKPIYAKVSTMEADLERIVIDKSWTGRHLFEAVCRIIGLRETWFFGLQFINKKNIPCWLQNDKNICNQDVPKDSDGSFHFLFLVKFYPEDVETEIILDLTRHLFFLQIKQAILSMDLYCSPEASVLLASFAVQATHGDCTEEEGLQDLEKVLPKSVIEQYDMSPDMWRERIKRWWSRNAGQSREEAELEYLRVAQDLEMYGILYYPICNKKETDLHLGISAQGLGIYKGVNRITPRPFFSWSEIKNIQFKNRKFHMKTVDKSTISFRSRESSIDSSILDLCIGTHNLYLRRRQPDTLEVQQMRSQAHEDKQRRMQEMTKLSLERKERVQAENECKELKMQVERMTIELMKAQEAIRKAEEVNDQLVEKAQHREKEALLLHKQKSEMEAECNRLSMSNMKSEEALLRMERKARDAEILAKQMSMSLADVTLDASRKPLYSSYSALITDPMWTNTQTTVSNSGSYHQLQTLDNPGMSRSMHMPTSNGYPSNPMMTSLPPQPTTTVPTFYGGGSMIMAPPPPDPSISQIYELQNIRAELEKSRLEYEKRAALFKEHLEELREDIDGLKRENVNGASATQREHEAVHAHNVAHGFDKFTTMRMKKSKSASSLGSNREFRGSRAAVISICSSSSSLLSEAPLALFRKQLSCDEYDF</sequence>
<evidence type="ECO:0000259" key="7">
    <source>
        <dbReference type="PROSITE" id="PS50057"/>
    </source>
</evidence>
<dbReference type="InterPro" id="IPR011993">
    <property type="entry name" value="PH-like_dom_sf"/>
</dbReference>
<evidence type="ECO:0000256" key="2">
    <source>
        <dbReference type="ARBA" id="ARBA00004536"/>
    </source>
</evidence>
<dbReference type="PANTHER" id="PTHR23281">
    <property type="entry name" value="MERLIN/MOESIN/EZRIN/RADIXIN"/>
    <property type="match status" value="1"/>
</dbReference>
<evidence type="ECO:0000256" key="4">
    <source>
        <dbReference type="ARBA" id="ARBA00023136"/>
    </source>
</evidence>
<dbReference type="SUPFAM" id="SSF54236">
    <property type="entry name" value="Ubiquitin-like"/>
    <property type="match status" value="1"/>
</dbReference>
<dbReference type="AlphaFoldDB" id="A0A8S1EEI7"/>
<dbReference type="Pfam" id="PF00769">
    <property type="entry name" value="ERM_C"/>
    <property type="match status" value="1"/>
</dbReference>
<keyword evidence="3" id="KW-1003">Cell membrane</keyword>